<evidence type="ECO:0000313" key="2">
    <source>
        <dbReference type="EMBL" id="GBP26198.1"/>
    </source>
</evidence>
<sequence>MFHSIISSVKVDLSSDLRLKIQGVKQPGRRWVTDHSSLLCSVIRASTIQRVGNEVLQPRDEDSLPYRLNIIMEKFLSDEQIANMLDHWDSEDDLDLAALTNFESEYEDSASEHSSHRSDTEMELDSYDESNASYCQNK</sequence>
<protein>
    <submittedName>
        <fullName evidence="2">Uncharacterized protein</fullName>
    </submittedName>
</protein>
<accession>A0A4C1UIF1</accession>
<proteinExistence type="predicted"/>
<evidence type="ECO:0000313" key="3">
    <source>
        <dbReference type="Proteomes" id="UP000299102"/>
    </source>
</evidence>
<name>A0A4C1UIF1_EUMVA</name>
<feature type="compositionally biased region" description="Polar residues" evidence="1">
    <location>
        <begin position="129"/>
        <end position="138"/>
    </location>
</feature>
<gene>
    <name evidence="2" type="ORF">EVAR_74960_1</name>
</gene>
<feature type="region of interest" description="Disordered" evidence="1">
    <location>
        <begin position="106"/>
        <end position="138"/>
    </location>
</feature>
<feature type="compositionally biased region" description="Basic and acidic residues" evidence="1">
    <location>
        <begin position="110"/>
        <end position="120"/>
    </location>
</feature>
<comment type="caution">
    <text evidence="2">The sequence shown here is derived from an EMBL/GenBank/DDBJ whole genome shotgun (WGS) entry which is preliminary data.</text>
</comment>
<organism evidence="2 3">
    <name type="scientific">Eumeta variegata</name>
    <name type="common">Bagworm moth</name>
    <name type="synonym">Eumeta japonica</name>
    <dbReference type="NCBI Taxonomy" id="151549"/>
    <lineage>
        <taxon>Eukaryota</taxon>
        <taxon>Metazoa</taxon>
        <taxon>Ecdysozoa</taxon>
        <taxon>Arthropoda</taxon>
        <taxon>Hexapoda</taxon>
        <taxon>Insecta</taxon>
        <taxon>Pterygota</taxon>
        <taxon>Neoptera</taxon>
        <taxon>Endopterygota</taxon>
        <taxon>Lepidoptera</taxon>
        <taxon>Glossata</taxon>
        <taxon>Ditrysia</taxon>
        <taxon>Tineoidea</taxon>
        <taxon>Psychidae</taxon>
        <taxon>Oiketicinae</taxon>
        <taxon>Eumeta</taxon>
    </lineage>
</organism>
<dbReference type="EMBL" id="BGZK01000177">
    <property type="protein sequence ID" value="GBP26198.1"/>
    <property type="molecule type" value="Genomic_DNA"/>
</dbReference>
<reference evidence="2 3" key="1">
    <citation type="journal article" date="2019" name="Commun. Biol.">
        <title>The bagworm genome reveals a unique fibroin gene that provides high tensile strength.</title>
        <authorList>
            <person name="Kono N."/>
            <person name="Nakamura H."/>
            <person name="Ohtoshi R."/>
            <person name="Tomita M."/>
            <person name="Numata K."/>
            <person name="Arakawa K."/>
        </authorList>
    </citation>
    <scope>NUCLEOTIDE SEQUENCE [LARGE SCALE GENOMIC DNA]</scope>
</reference>
<dbReference type="AlphaFoldDB" id="A0A4C1UIF1"/>
<dbReference type="Proteomes" id="UP000299102">
    <property type="component" value="Unassembled WGS sequence"/>
</dbReference>
<evidence type="ECO:0000256" key="1">
    <source>
        <dbReference type="SAM" id="MobiDB-lite"/>
    </source>
</evidence>
<keyword evidence="3" id="KW-1185">Reference proteome</keyword>